<dbReference type="RefSeq" id="WP_148972201.1">
    <property type="nucleotide sequence ID" value="NZ_CP043314.1"/>
</dbReference>
<dbReference type="NCBIfam" id="NF001862">
    <property type="entry name" value="PRK00601.1"/>
    <property type="match status" value="1"/>
</dbReference>
<dbReference type="InterPro" id="IPR033704">
    <property type="entry name" value="dUTPase_trimeric"/>
</dbReference>
<proteinExistence type="inferred from homology"/>
<keyword evidence="3 7" id="KW-0378">Hydrolase</keyword>
<dbReference type="EC" id="3.6.1.23" evidence="2"/>
<accession>A0A5C0UG87</accession>
<dbReference type="SUPFAM" id="SSF51283">
    <property type="entry name" value="dUTPase-like"/>
    <property type="match status" value="1"/>
</dbReference>
<dbReference type="Gene3D" id="2.70.40.10">
    <property type="match status" value="1"/>
</dbReference>
<dbReference type="InterPro" id="IPR036157">
    <property type="entry name" value="dUTPase-like_sf"/>
</dbReference>
<dbReference type="GO" id="GO:0000287">
    <property type="term" value="F:magnesium ion binding"/>
    <property type="evidence" value="ECO:0007669"/>
    <property type="project" value="InterPro"/>
</dbReference>
<dbReference type="PANTHER" id="PTHR11241:SF0">
    <property type="entry name" value="DEOXYURIDINE 5'-TRIPHOSPHATE NUCLEOTIDOHYDROLASE"/>
    <property type="match status" value="1"/>
</dbReference>
<feature type="domain" description="dUTPase-like" evidence="6">
    <location>
        <begin position="13"/>
        <end position="141"/>
    </location>
</feature>
<evidence type="ECO:0000259" key="6">
    <source>
        <dbReference type="Pfam" id="PF00692"/>
    </source>
</evidence>
<dbReference type="EMBL" id="CP043314">
    <property type="protein sequence ID" value="QEK39078.1"/>
    <property type="molecule type" value="Genomic_DNA"/>
</dbReference>
<reference evidence="7 8" key="1">
    <citation type="submission" date="2019-08" db="EMBL/GenBank/DDBJ databases">
        <title>Highly reduced genomes of protist endosymbionts show evolutionary convergence.</title>
        <authorList>
            <person name="George E."/>
            <person name="Husnik F."/>
            <person name="Tashyreva D."/>
            <person name="Prokopchuk G."/>
            <person name="Horak A."/>
            <person name="Kwong W.K."/>
            <person name="Lukes J."/>
            <person name="Keeling P.J."/>
        </authorList>
    </citation>
    <scope>NUCLEOTIDE SEQUENCE [LARGE SCALE GENOMIC DNA]</scope>
    <source>
        <strain evidence="7">1604HC</strain>
    </source>
</reference>
<evidence type="ECO:0000256" key="1">
    <source>
        <dbReference type="ARBA" id="ARBA00006581"/>
    </source>
</evidence>
<comment type="similarity">
    <text evidence="1">Belongs to the dUTPase family.</text>
</comment>
<gene>
    <name evidence="7" type="ORF">FZC36_01345</name>
</gene>
<evidence type="ECO:0000256" key="2">
    <source>
        <dbReference type="ARBA" id="ARBA00012379"/>
    </source>
</evidence>
<protein>
    <recommendedName>
        <fullName evidence="2">dUTP diphosphatase</fullName>
        <ecNumber evidence="2">3.6.1.23</ecNumber>
    </recommendedName>
</protein>
<evidence type="ECO:0000313" key="7">
    <source>
        <dbReference type="EMBL" id="QEK39078.1"/>
    </source>
</evidence>
<evidence type="ECO:0000313" key="8">
    <source>
        <dbReference type="Proteomes" id="UP000324924"/>
    </source>
</evidence>
<dbReference type="Proteomes" id="UP000324924">
    <property type="component" value="Chromosome"/>
</dbReference>
<comment type="catalytic activity">
    <reaction evidence="5">
        <text>dUTP + H2O = dUMP + diphosphate + H(+)</text>
        <dbReference type="Rhea" id="RHEA:10248"/>
        <dbReference type="ChEBI" id="CHEBI:15377"/>
        <dbReference type="ChEBI" id="CHEBI:15378"/>
        <dbReference type="ChEBI" id="CHEBI:33019"/>
        <dbReference type="ChEBI" id="CHEBI:61555"/>
        <dbReference type="ChEBI" id="CHEBI:246422"/>
        <dbReference type="EC" id="3.6.1.23"/>
    </reaction>
</comment>
<sequence>MIFKIKLLDEKCTPQRMTERSAGLDLRAKITSEIIIHPREKVLVPVGFCMEIPEGYEAQIRCRSGIALKHGIVVLNSPGTIDCDYRDEVKVILSNLGEAAYALQPYTRIAQMVISKYESPEFQLTDKLTESERKGGFGSTGNK</sequence>
<dbReference type="GO" id="GO:0004170">
    <property type="term" value="F:dUTP diphosphatase activity"/>
    <property type="evidence" value="ECO:0007669"/>
    <property type="project" value="UniProtKB-EC"/>
</dbReference>
<organism evidence="7 8">
    <name type="scientific">Candidatus Nesciobacter abundans</name>
    <dbReference type="NCBI Taxonomy" id="2601668"/>
    <lineage>
        <taxon>Bacteria</taxon>
        <taxon>Pseudomonadati</taxon>
        <taxon>Pseudomonadota</taxon>
        <taxon>Alphaproteobacteria</taxon>
        <taxon>Holosporales</taxon>
        <taxon>Holosporaceae</taxon>
        <taxon>Candidatus Nesciobacter</taxon>
    </lineage>
</organism>
<keyword evidence="8" id="KW-1185">Reference proteome</keyword>
<evidence type="ECO:0000256" key="4">
    <source>
        <dbReference type="ARBA" id="ARBA00023080"/>
    </source>
</evidence>
<dbReference type="Pfam" id="PF00692">
    <property type="entry name" value="dUTPase"/>
    <property type="match status" value="1"/>
</dbReference>
<dbReference type="PANTHER" id="PTHR11241">
    <property type="entry name" value="DEOXYURIDINE 5'-TRIPHOSPHATE NUCLEOTIDOHYDROLASE"/>
    <property type="match status" value="1"/>
</dbReference>
<dbReference type="GO" id="GO:0046081">
    <property type="term" value="P:dUTP catabolic process"/>
    <property type="evidence" value="ECO:0007669"/>
    <property type="project" value="InterPro"/>
</dbReference>
<evidence type="ECO:0000256" key="3">
    <source>
        <dbReference type="ARBA" id="ARBA00022801"/>
    </source>
</evidence>
<dbReference type="AlphaFoldDB" id="A0A5C0UG87"/>
<dbReference type="CDD" id="cd07557">
    <property type="entry name" value="trimeric_dUTPase"/>
    <property type="match status" value="1"/>
</dbReference>
<dbReference type="InterPro" id="IPR008181">
    <property type="entry name" value="dUTPase"/>
</dbReference>
<keyword evidence="4" id="KW-0546">Nucleotide metabolism</keyword>
<name>A0A5C0UG87_9PROT</name>
<dbReference type="InterPro" id="IPR029054">
    <property type="entry name" value="dUTPase-like"/>
</dbReference>
<dbReference type="NCBIfam" id="TIGR00576">
    <property type="entry name" value="dut"/>
    <property type="match status" value="1"/>
</dbReference>
<dbReference type="GO" id="GO:0006226">
    <property type="term" value="P:dUMP biosynthetic process"/>
    <property type="evidence" value="ECO:0007669"/>
    <property type="project" value="InterPro"/>
</dbReference>
<evidence type="ECO:0000256" key="5">
    <source>
        <dbReference type="ARBA" id="ARBA00047686"/>
    </source>
</evidence>
<dbReference type="KEGG" id="nabu:FZC36_01345"/>
<dbReference type="OrthoDB" id="9809956at2"/>